<dbReference type="GO" id="GO:0034727">
    <property type="term" value="P:piecemeal microautophagy of the nucleus"/>
    <property type="evidence" value="ECO:0007669"/>
    <property type="project" value="TreeGrafter"/>
</dbReference>
<feature type="region of interest" description="Disordered" evidence="2">
    <location>
        <begin position="438"/>
        <end position="489"/>
    </location>
</feature>
<evidence type="ECO:0000313" key="3">
    <source>
        <dbReference type="EMBL" id="CDW81002.1"/>
    </source>
</evidence>
<dbReference type="PANTHER" id="PTHR13222">
    <property type="entry name" value="RB1-INDUCIBLE COILED-COIL"/>
    <property type="match status" value="1"/>
</dbReference>
<feature type="compositionally biased region" description="Low complexity" evidence="2">
    <location>
        <begin position="449"/>
        <end position="471"/>
    </location>
</feature>
<feature type="coiled-coil region" evidence="1">
    <location>
        <begin position="739"/>
        <end position="946"/>
    </location>
</feature>
<dbReference type="GO" id="GO:0000422">
    <property type="term" value="P:autophagy of mitochondrion"/>
    <property type="evidence" value="ECO:0007669"/>
    <property type="project" value="TreeGrafter"/>
</dbReference>
<dbReference type="InParanoid" id="A0A078AHM7"/>
<dbReference type="PANTHER" id="PTHR13222:SF1">
    <property type="entry name" value="RB1-INDUCIBLE COILED-COIL PROTEIN 1"/>
    <property type="match status" value="1"/>
</dbReference>
<dbReference type="GO" id="GO:0034045">
    <property type="term" value="C:phagophore assembly site membrane"/>
    <property type="evidence" value="ECO:0007669"/>
    <property type="project" value="TreeGrafter"/>
</dbReference>
<dbReference type="OMA" id="YYSQVET"/>
<evidence type="ECO:0000256" key="2">
    <source>
        <dbReference type="SAM" id="MobiDB-lite"/>
    </source>
</evidence>
<dbReference type="EMBL" id="CCKQ01009505">
    <property type="protein sequence ID" value="CDW81002.1"/>
    <property type="molecule type" value="Genomic_DNA"/>
</dbReference>
<dbReference type="GO" id="GO:0061709">
    <property type="term" value="P:reticulophagy"/>
    <property type="evidence" value="ECO:0007669"/>
    <property type="project" value="TreeGrafter"/>
</dbReference>
<dbReference type="GO" id="GO:0000045">
    <property type="term" value="P:autophagosome assembly"/>
    <property type="evidence" value="ECO:0007669"/>
    <property type="project" value="InterPro"/>
</dbReference>
<dbReference type="AlphaFoldDB" id="A0A078AHM7"/>
<organism evidence="3 4">
    <name type="scientific">Stylonychia lemnae</name>
    <name type="common">Ciliate</name>
    <dbReference type="NCBI Taxonomy" id="5949"/>
    <lineage>
        <taxon>Eukaryota</taxon>
        <taxon>Sar</taxon>
        <taxon>Alveolata</taxon>
        <taxon>Ciliophora</taxon>
        <taxon>Intramacronucleata</taxon>
        <taxon>Spirotrichea</taxon>
        <taxon>Stichotrichia</taxon>
        <taxon>Sporadotrichida</taxon>
        <taxon>Oxytrichidae</taxon>
        <taxon>Stylonychinae</taxon>
        <taxon>Stylonychia</taxon>
    </lineage>
</organism>
<feature type="coiled-coil region" evidence="1">
    <location>
        <begin position="115"/>
        <end position="142"/>
    </location>
</feature>
<reference evidence="3 4" key="1">
    <citation type="submission" date="2014-06" db="EMBL/GenBank/DDBJ databases">
        <authorList>
            <person name="Swart Estienne"/>
        </authorList>
    </citation>
    <scope>NUCLEOTIDE SEQUENCE [LARGE SCALE GENOMIC DNA]</scope>
    <source>
        <strain evidence="3 4">130c</strain>
    </source>
</reference>
<dbReference type="GO" id="GO:0019901">
    <property type="term" value="F:protein kinase binding"/>
    <property type="evidence" value="ECO:0007669"/>
    <property type="project" value="TreeGrafter"/>
</dbReference>
<accession>A0A078AHM7</accession>
<dbReference type="OrthoDB" id="10646707at2759"/>
<dbReference type="GO" id="GO:1990316">
    <property type="term" value="C:Atg1/ULK1 kinase complex"/>
    <property type="evidence" value="ECO:0007669"/>
    <property type="project" value="TreeGrafter"/>
</dbReference>
<evidence type="ECO:0000313" key="4">
    <source>
        <dbReference type="Proteomes" id="UP000039865"/>
    </source>
</evidence>
<proteinExistence type="predicted"/>
<name>A0A078AHM7_STYLE</name>
<dbReference type="GO" id="GO:0060090">
    <property type="term" value="F:molecular adaptor activity"/>
    <property type="evidence" value="ECO:0007669"/>
    <property type="project" value="TreeGrafter"/>
</dbReference>
<feature type="coiled-coil region" evidence="1">
    <location>
        <begin position="586"/>
        <end position="688"/>
    </location>
</feature>
<gene>
    <name evidence="3" type="primary">Contig1509.g1651</name>
    <name evidence="3" type="ORF">STYLEM_10008</name>
</gene>
<feature type="coiled-coil region" evidence="1">
    <location>
        <begin position="489"/>
        <end position="530"/>
    </location>
</feature>
<sequence length="1157" mass="135836">MKFIRICSDGQAVQNLSQSDLKIEEFGEGIIMSVELSMILENREILDKYIERIISTNNIQELDKSSKELYFNQLCLNKENLAVIDEFLSKQDQDSQDKTLFQQALKSVEYIKNMADGLNQLIQMKDQTINNLESEINKIKARQEGFDSTTILSQFDESIDKLQQMELHEALQTHYNGEKKKLIDVYYDPSKLIKWKETCVKSYNGLCKKIDNILQQIKIYKEQYLPINQLAEDMIKVENLIQTLIQKIKTILSNEPDQNLESAITDIKQAFSANVNIICIAVQEYAVYLESREPFDKVIVKTSQLLEKNINDFLSLKKPKDFLESYPQILREINRRNAFNTFLFKQLQDNKHIKELNQVIEEEKLKRKDFMFQNGATIPPEFIPQLSLKPQVIGNLLNQEEQKLPKVFDWIPENFISSASDYFYAISNFEQIHDNIPEKLKKSGDDDSQSSLEAKSLKKSSTTQSLKNTQKFSDSKESQNSQDNDASYKKKYKVMKQKLREKNAKLKKSLASSNKTNSALQEQMKELTLLCESKASQDNQDSELQADNSSQSEKVTKLHQLMSKICQTHFQLIQDLKSQNAGSKKSQQLVHQLQQMNQKYSDLESENKRLQSDMEQYLEKQRSSSDITRKDHLNYIDQIHKIYKAEQEKQELEKNDLIANFKICQDNLEKHKQQIRVIDDKLHNEKQQRIEALNELQYKCIELDRARDEFSQKLRDCKKYYEDKICNLQKDLIEKDSEIDLYTQKAQEHQGKIRDIQKNFEEQTKGFQKKLEEKKQEYDRLKQQVERQMKDYIDKEKEFNRVIKDGQQLENQNFEMKNKVEQLQKQLETAKCQIQNANITKENIQKQMDAKQDEIRQLQQREAQNEVQLQKLSSENQNLSQRLNQISSKVQDMDKGFGLKLEQIKMEKQSQVDSLNQKLQEQENELANILQDNSKLLQKITMLEESKPEQEKILVETLDQELECEIEDPQIQQSLLKAQELGQQLQLFKVQSQREKEELIEQLEQRGQLMLKQFISLDRLEPGLTVIFMPFQPGVYICLNTNSESDREQTMSVQSMTNTNSTSRQISKKNSEWRYMLDLESLDRKAQQILKNYEMIVVGQLIDTYKGQFDLGEIVQDENEDDVNQESELIDIEYCKVKISKLIAIQHMEIATYSYND</sequence>
<protein>
    <submittedName>
        <fullName evidence="3">Uncharacterized protein</fullName>
    </submittedName>
</protein>
<dbReference type="InterPro" id="IPR040040">
    <property type="entry name" value="ATG11"/>
</dbReference>
<keyword evidence="1" id="KW-0175">Coiled coil</keyword>
<evidence type="ECO:0000256" key="1">
    <source>
        <dbReference type="SAM" id="Coils"/>
    </source>
</evidence>
<keyword evidence="4" id="KW-1185">Reference proteome</keyword>
<dbReference type="Proteomes" id="UP000039865">
    <property type="component" value="Unassembled WGS sequence"/>
</dbReference>
<dbReference type="GO" id="GO:0034517">
    <property type="term" value="P:ribophagy"/>
    <property type="evidence" value="ECO:0007669"/>
    <property type="project" value="TreeGrafter"/>
</dbReference>